<feature type="transmembrane region" description="Helical" evidence="1">
    <location>
        <begin position="103"/>
        <end position="125"/>
    </location>
</feature>
<feature type="chain" id="PRO_5040234784" description="GPR180/TMEM145 transmembrane domain-containing protein" evidence="2">
    <location>
        <begin position="27"/>
        <end position="345"/>
    </location>
</feature>
<gene>
    <name evidence="4" type="ORF">ACAOBT_LOCUS18000</name>
</gene>
<proteinExistence type="predicted"/>
<evidence type="ECO:0000259" key="3">
    <source>
        <dbReference type="Pfam" id="PF10192"/>
    </source>
</evidence>
<organism evidence="4 5">
    <name type="scientific">Acanthoscelides obtectus</name>
    <name type="common">Bean weevil</name>
    <name type="synonym">Bruchus obtectus</name>
    <dbReference type="NCBI Taxonomy" id="200917"/>
    <lineage>
        <taxon>Eukaryota</taxon>
        <taxon>Metazoa</taxon>
        <taxon>Ecdysozoa</taxon>
        <taxon>Arthropoda</taxon>
        <taxon>Hexapoda</taxon>
        <taxon>Insecta</taxon>
        <taxon>Pterygota</taxon>
        <taxon>Neoptera</taxon>
        <taxon>Endopterygota</taxon>
        <taxon>Coleoptera</taxon>
        <taxon>Polyphaga</taxon>
        <taxon>Cucujiformia</taxon>
        <taxon>Chrysomeloidea</taxon>
        <taxon>Chrysomelidae</taxon>
        <taxon>Bruchinae</taxon>
        <taxon>Bruchini</taxon>
        <taxon>Acanthoscelides</taxon>
    </lineage>
</organism>
<feature type="transmembrane region" description="Helical" evidence="1">
    <location>
        <begin position="73"/>
        <end position="91"/>
    </location>
</feature>
<feature type="transmembrane region" description="Helical" evidence="1">
    <location>
        <begin position="137"/>
        <end position="156"/>
    </location>
</feature>
<sequence>MLMGGSETTFLLLLLLLAKGYTVTRGRLPLAASVKLTIFMCLYIVTYVTIFIYEAKVFDPGEVLYLYESPAGYGLITLRVMAWCMFIYSTIFTLKHYPEKCNFYYPFNLFGTIWFIAGPAFIVSANTYIDKWVRESVVWAVLLLIAYGGHLMFLILTTPSVANKNFPYHVRTTQIGIMEVAGGGGMDQFNHHMYEPTTTIREQTVIIPLTKRTEEIFEGMCTQRAFSKTSQNGIIQKMDEPPAKDATIENVLSWSIAKKIPAAIELPALERNDRSSLGSDSSLTPEHSNSLAILSRGSSFRQTLNGMRNQIDDYVKEVPIELFTVSKMVVMSNNNAKKSHEDHED</sequence>
<feature type="domain" description="GPR180/TMEM145 transmembrane" evidence="3">
    <location>
        <begin position="6"/>
        <end position="147"/>
    </location>
</feature>
<dbReference type="Proteomes" id="UP001152888">
    <property type="component" value="Unassembled WGS sequence"/>
</dbReference>
<accession>A0A9P0PIR1</accession>
<dbReference type="EMBL" id="CAKOFQ010007023">
    <property type="protein sequence ID" value="CAH1987699.1"/>
    <property type="molecule type" value="Genomic_DNA"/>
</dbReference>
<dbReference type="GO" id="GO:0019236">
    <property type="term" value="P:response to pheromone"/>
    <property type="evidence" value="ECO:0007669"/>
    <property type="project" value="InterPro"/>
</dbReference>
<evidence type="ECO:0000256" key="1">
    <source>
        <dbReference type="SAM" id="Phobius"/>
    </source>
</evidence>
<keyword evidence="2" id="KW-0732">Signal</keyword>
<keyword evidence="1" id="KW-0472">Membrane</keyword>
<comment type="caution">
    <text evidence="4">The sequence shown here is derived from an EMBL/GenBank/DDBJ whole genome shotgun (WGS) entry which is preliminary data.</text>
</comment>
<name>A0A9P0PIR1_ACAOB</name>
<dbReference type="PANTHER" id="PTHR23252">
    <property type="entry name" value="INTIMAL THICKNESS RECEPTOR-RELATED"/>
    <property type="match status" value="1"/>
</dbReference>
<dbReference type="GO" id="GO:0007186">
    <property type="term" value="P:G protein-coupled receptor signaling pathway"/>
    <property type="evidence" value="ECO:0007669"/>
    <property type="project" value="InterPro"/>
</dbReference>
<dbReference type="InterPro" id="IPR047831">
    <property type="entry name" value="GPR180/TMEM145"/>
</dbReference>
<keyword evidence="1" id="KW-0812">Transmembrane</keyword>
<feature type="signal peptide" evidence="2">
    <location>
        <begin position="1"/>
        <end position="26"/>
    </location>
</feature>
<evidence type="ECO:0000256" key="2">
    <source>
        <dbReference type="SAM" id="SignalP"/>
    </source>
</evidence>
<evidence type="ECO:0000313" key="4">
    <source>
        <dbReference type="EMBL" id="CAH1987699.1"/>
    </source>
</evidence>
<evidence type="ECO:0000313" key="5">
    <source>
        <dbReference type="Proteomes" id="UP001152888"/>
    </source>
</evidence>
<dbReference type="InterPro" id="IPR019336">
    <property type="entry name" value="GPR180/TMEM145_TM"/>
</dbReference>
<feature type="transmembrane region" description="Helical" evidence="1">
    <location>
        <begin position="30"/>
        <end position="53"/>
    </location>
</feature>
<dbReference type="Pfam" id="PF10192">
    <property type="entry name" value="GPR180-TMEM145_TM"/>
    <property type="match status" value="1"/>
</dbReference>
<protein>
    <recommendedName>
        <fullName evidence="3">GPR180/TMEM145 transmembrane domain-containing protein</fullName>
    </recommendedName>
</protein>
<reference evidence="4" key="1">
    <citation type="submission" date="2022-03" db="EMBL/GenBank/DDBJ databases">
        <authorList>
            <person name="Sayadi A."/>
        </authorList>
    </citation>
    <scope>NUCLEOTIDE SEQUENCE</scope>
</reference>
<dbReference type="AlphaFoldDB" id="A0A9P0PIR1"/>
<dbReference type="OrthoDB" id="205745at2759"/>
<dbReference type="PANTHER" id="PTHR23252:SF24">
    <property type="entry name" value="TRANSMEMBRANE PROTEIN 145"/>
    <property type="match status" value="1"/>
</dbReference>
<keyword evidence="5" id="KW-1185">Reference proteome</keyword>
<keyword evidence="1" id="KW-1133">Transmembrane helix</keyword>